<dbReference type="KEGG" id="hro:HELRODRAFT_171341"/>
<dbReference type="RefSeq" id="XP_009016314.1">
    <property type="nucleotide sequence ID" value="XM_009018066.1"/>
</dbReference>
<keyword evidence="1" id="KW-1133">Transmembrane helix</keyword>
<evidence type="ECO:0000313" key="2">
    <source>
        <dbReference type="EMBL" id="ESO05681.1"/>
    </source>
</evidence>
<sequence>MATIIIITVIIIIITVIIIIIILTTTVSQAKEYCQFETFNASCPGDQVILMTMATYGRLAVGRCVSRNYGHLGCSSDVINHLDEACTGKSTCLYPVPQLRNLVQPCPTDLTVYLEAHYVCVLTLLRCSHHIVTVQKHSQHGNTRNMETFATLKHSQHGNTRNMVTLATLKHSQHGNTRNMETIATLNNSQNGNICNMETFATLKKSQHGNTRNM</sequence>
<dbReference type="EMBL" id="KB096325">
    <property type="protein sequence ID" value="ESO05681.1"/>
    <property type="molecule type" value="Genomic_DNA"/>
</dbReference>
<dbReference type="Gene3D" id="2.60.120.740">
    <property type="match status" value="1"/>
</dbReference>
<dbReference type="AlphaFoldDB" id="T1F452"/>
<dbReference type="CTD" id="20203601"/>
<reference evidence="2 4" key="2">
    <citation type="journal article" date="2013" name="Nature">
        <title>Insights into bilaterian evolution from three spiralian genomes.</title>
        <authorList>
            <person name="Simakov O."/>
            <person name="Marletaz F."/>
            <person name="Cho S.J."/>
            <person name="Edsinger-Gonzales E."/>
            <person name="Havlak P."/>
            <person name="Hellsten U."/>
            <person name="Kuo D.H."/>
            <person name="Larsson T."/>
            <person name="Lv J."/>
            <person name="Arendt D."/>
            <person name="Savage R."/>
            <person name="Osoegawa K."/>
            <person name="de Jong P."/>
            <person name="Grimwood J."/>
            <person name="Chapman J.A."/>
            <person name="Shapiro H."/>
            <person name="Aerts A."/>
            <person name="Otillar R.P."/>
            <person name="Terry A.Y."/>
            <person name="Boore J.L."/>
            <person name="Grigoriev I.V."/>
            <person name="Lindberg D.R."/>
            <person name="Seaver E.C."/>
            <person name="Weisblat D.A."/>
            <person name="Putnam N.H."/>
            <person name="Rokhsar D.S."/>
        </authorList>
    </citation>
    <scope>NUCLEOTIDE SEQUENCE</scope>
</reference>
<dbReference type="InParanoid" id="T1F452"/>
<organism evidence="3 4">
    <name type="scientific">Helobdella robusta</name>
    <name type="common">Californian leech</name>
    <dbReference type="NCBI Taxonomy" id="6412"/>
    <lineage>
        <taxon>Eukaryota</taxon>
        <taxon>Metazoa</taxon>
        <taxon>Spiralia</taxon>
        <taxon>Lophotrochozoa</taxon>
        <taxon>Annelida</taxon>
        <taxon>Clitellata</taxon>
        <taxon>Hirudinea</taxon>
        <taxon>Rhynchobdellida</taxon>
        <taxon>Glossiphoniidae</taxon>
        <taxon>Helobdella</taxon>
    </lineage>
</organism>
<dbReference type="CDD" id="cd22823">
    <property type="entry name" value="Gal_Rha_Lectin"/>
    <property type="match status" value="1"/>
</dbReference>
<dbReference type="GeneID" id="20203601"/>
<dbReference type="HOGENOM" id="CLU_1290225_0_0_1"/>
<keyword evidence="1" id="KW-0812">Transmembrane</keyword>
<evidence type="ECO:0000313" key="3">
    <source>
        <dbReference type="EnsemblMetazoa" id="HelroP171341"/>
    </source>
</evidence>
<accession>T1F452</accession>
<dbReference type="PANTHER" id="PTHR46780">
    <property type="entry name" value="PROTEIN EVA-1"/>
    <property type="match status" value="1"/>
</dbReference>
<dbReference type="EnsemblMetazoa" id="HelroT171341">
    <property type="protein sequence ID" value="HelroP171341"/>
    <property type="gene ID" value="HelroG171341"/>
</dbReference>
<keyword evidence="1" id="KW-0472">Membrane</keyword>
<dbReference type="OrthoDB" id="5970528at2759"/>
<name>T1F452_HELRO</name>
<gene>
    <name evidence="3" type="primary">20203601</name>
    <name evidence="2" type="ORF">HELRODRAFT_171341</name>
</gene>
<evidence type="ECO:0000313" key="4">
    <source>
        <dbReference type="Proteomes" id="UP000015101"/>
    </source>
</evidence>
<reference evidence="4" key="1">
    <citation type="submission" date="2012-12" db="EMBL/GenBank/DDBJ databases">
        <authorList>
            <person name="Hellsten U."/>
            <person name="Grimwood J."/>
            <person name="Chapman J.A."/>
            <person name="Shapiro H."/>
            <person name="Aerts A."/>
            <person name="Otillar R.P."/>
            <person name="Terry A.Y."/>
            <person name="Boore J.L."/>
            <person name="Simakov O."/>
            <person name="Marletaz F."/>
            <person name="Cho S.-J."/>
            <person name="Edsinger-Gonzales E."/>
            <person name="Havlak P."/>
            <person name="Kuo D.-H."/>
            <person name="Larsson T."/>
            <person name="Lv J."/>
            <person name="Arendt D."/>
            <person name="Savage R."/>
            <person name="Osoegawa K."/>
            <person name="de Jong P."/>
            <person name="Lindberg D.R."/>
            <person name="Seaver E.C."/>
            <person name="Weisblat D.A."/>
            <person name="Putnam N.H."/>
            <person name="Grigoriev I.V."/>
            <person name="Rokhsar D.S."/>
        </authorList>
    </citation>
    <scope>NUCLEOTIDE SEQUENCE</scope>
</reference>
<feature type="transmembrane region" description="Helical" evidence="1">
    <location>
        <begin position="6"/>
        <end position="27"/>
    </location>
</feature>
<keyword evidence="4" id="KW-1185">Reference proteome</keyword>
<dbReference type="EMBL" id="AMQM01003855">
    <property type="status" value="NOT_ANNOTATED_CDS"/>
    <property type="molecule type" value="Genomic_DNA"/>
</dbReference>
<dbReference type="Proteomes" id="UP000015101">
    <property type="component" value="Unassembled WGS sequence"/>
</dbReference>
<evidence type="ECO:0000256" key="1">
    <source>
        <dbReference type="SAM" id="Phobius"/>
    </source>
</evidence>
<protein>
    <submittedName>
        <fullName evidence="2 3">Uncharacterized protein</fullName>
    </submittedName>
</protein>
<reference evidence="3" key="3">
    <citation type="submission" date="2015-06" db="UniProtKB">
        <authorList>
            <consortium name="EnsemblMetazoa"/>
        </authorList>
    </citation>
    <scope>IDENTIFICATION</scope>
</reference>
<proteinExistence type="predicted"/>
<dbReference type="InterPro" id="IPR043159">
    <property type="entry name" value="Lectin_gal-bd_sf"/>
</dbReference>